<dbReference type="EC" id="2.4.-.-" evidence="1"/>
<organism evidence="1 2">
    <name type="scientific">Tropicimonas aquimaris</name>
    <dbReference type="NCBI Taxonomy" id="914152"/>
    <lineage>
        <taxon>Bacteria</taxon>
        <taxon>Pseudomonadati</taxon>
        <taxon>Pseudomonadota</taxon>
        <taxon>Alphaproteobacteria</taxon>
        <taxon>Rhodobacterales</taxon>
        <taxon>Roseobacteraceae</taxon>
        <taxon>Tropicimonas</taxon>
    </lineage>
</organism>
<dbReference type="EMBL" id="JBHTJT010000002">
    <property type="protein sequence ID" value="MFD0978143.1"/>
    <property type="molecule type" value="Genomic_DNA"/>
</dbReference>
<keyword evidence="1" id="KW-0328">Glycosyltransferase</keyword>
<keyword evidence="1" id="KW-0808">Transferase</keyword>
<protein>
    <submittedName>
        <fullName evidence="1">Glycosyltransferase family 2 protein</fullName>
        <ecNumber evidence="1">2.4.-.-</ecNumber>
    </submittedName>
</protein>
<evidence type="ECO:0000313" key="2">
    <source>
        <dbReference type="Proteomes" id="UP001597108"/>
    </source>
</evidence>
<gene>
    <name evidence="1" type="ORF">ACFQ2S_00600</name>
</gene>
<sequence>MAQEISWGVVATVREPADLVLAFATHHLGLGAAEVTLFFDDPEDPGAALLEQIPDCTVHRCGEEYWQGTRRRERPALQSQRQMLNATWRYNKTSVDWLLHIDADEFLHLPVPLAEELEALRPGDGWLKIRNFERVWRTGAQGGAIFDGVFRKPVKDADDDLARIYGSKARFLWNGFAGHPIGKALSATDRDFRIYTHSPRAGRGAENHLPPYRTARHAALLHFDGLTPLHWAAKTLRYAEQGDAAIDVLLHPQRQAQVRHVRDACPDLRAILDFHGDLFHLSEQEDLALSLIGALSTARIDPEAEIARFLPGYRPRFDARHFDEMLGQENAARLMTRVSAVPR</sequence>
<proteinExistence type="predicted"/>
<comment type="caution">
    <text evidence="1">The sequence shown here is derived from an EMBL/GenBank/DDBJ whole genome shotgun (WGS) entry which is preliminary data.</text>
</comment>
<accession>A0ABW3IJ71</accession>
<name>A0ABW3IJ71_9RHOB</name>
<keyword evidence="2" id="KW-1185">Reference proteome</keyword>
<dbReference type="RefSeq" id="WP_386071852.1">
    <property type="nucleotide sequence ID" value="NZ_JBHTJT010000002.1"/>
</dbReference>
<evidence type="ECO:0000313" key="1">
    <source>
        <dbReference type="EMBL" id="MFD0978143.1"/>
    </source>
</evidence>
<dbReference type="GO" id="GO:0016757">
    <property type="term" value="F:glycosyltransferase activity"/>
    <property type="evidence" value="ECO:0007669"/>
    <property type="project" value="UniProtKB-KW"/>
</dbReference>
<reference evidence="2" key="1">
    <citation type="journal article" date="2019" name="Int. J. Syst. Evol. Microbiol.">
        <title>The Global Catalogue of Microorganisms (GCM) 10K type strain sequencing project: providing services to taxonomists for standard genome sequencing and annotation.</title>
        <authorList>
            <consortium name="The Broad Institute Genomics Platform"/>
            <consortium name="The Broad Institute Genome Sequencing Center for Infectious Disease"/>
            <person name="Wu L."/>
            <person name="Ma J."/>
        </authorList>
    </citation>
    <scope>NUCLEOTIDE SEQUENCE [LARGE SCALE GENOMIC DNA]</scope>
    <source>
        <strain evidence="2">CCUG 60524</strain>
    </source>
</reference>
<dbReference type="Pfam" id="PF13704">
    <property type="entry name" value="Glyco_tranf_2_4"/>
    <property type="match status" value="1"/>
</dbReference>
<dbReference type="Proteomes" id="UP001597108">
    <property type="component" value="Unassembled WGS sequence"/>
</dbReference>